<proteinExistence type="predicted"/>
<keyword evidence="2" id="KW-1185">Reference proteome</keyword>
<evidence type="ECO:0000313" key="1">
    <source>
        <dbReference type="EMBL" id="KAJ2774859.1"/>
    </source>
</evidence>
<dbReference type="EMBL" id="JANBUJ010000059">
    <property type="protein sequence ID" value="KAJ2774859.1"/>
    <property type="molecule type" value="Genomic_DNA"/>
</dbReference>
<evidence type="ECO:0000313" key="2">
    <source>
        <dbReference type="Proteomes" id="UP001140234"/>
    </source>
</evidence>
<gene>
    <name evidence="1" type="ORF">IWQ57_000639</name>
</gene>
<protein>
    <submittedName>
        <fullName evidence="1">Uncharacterized protein</fullName>
    </submittedName>
</protein>
<dbReference type="Proteomes" id="UP001140234">
    <property type="component" value="Unassembled WGS sequence"/>
</dbReference>
<accession>A0ACC1K6V6</accession>
<name>A0ACC1K6V6_9FUNG</name>
<comment type="caution">
    <text evidence="1">The sequence shown here is derived from an EMBL/GenBank/DDBJ whole genome shotgun (WGS) entry which is preliminary data.</text>
</comment>
<sequence>MLVRHSSSSSIEVPEHMRPLKEDLGDGPMETPAGQLDPNSPPENVRKELWQLYVATLRRVDQNAAHPPRRRVLHWILLNANSKAELDMALTLTEHWRRNMFPITQATTHIWAQACIRINYPEPFIAMLMDRWKYRQLPVVQTVVVFTRYLGAQAAAAYAQSTGAGDEMAARGDQLLDDVFRMFGLLPYYGVPCGPAIYGALVEACCAVNTEEAWRRALIASEEALAVNPPNLTRDALQALEARSRERGETEMADRYQSIGARLEVKPAPATSVEFDKKGNEVPQKPEDGHHR</sequence>
<organism evidence="1 2">
    <name type="scientific">Coemansia nantahalensis</name>
    <dbReference type="NCBI Taxonomy" id="2789366"/>
    <lineage>
        <taxon>Eukaryota</taxon>
        <taxon>Fungi</taxon>
        <taxon>Fungi incertae sedis</taxon>
        <taxon>Zoopagomycota</taxon>
        <taxon>Kickxellomycotina</taxon>
        <taxon>Kickxellomycetes</taxon>
        <taxon>Kickxellales</taxon>
        <taxon>Kickxellaceae</taxon>
        <taxon>Coemansia</taxon>
    </lineage>
</organism>
<reference evidence="1" key="1">
    <citation type="submission" date="2022-07" db="EMBL/GenBank/DDBJ databases">
        <title>Phylogenomic reconstructions and comparative analyses of Kickxellomycotina fungi.</title>
        <authorList>
            <person name="Reynolds N.K."/>
            <person name="Stajich J.E."/>
            <person name="Barry K."/>
            <person name="Grigoriev I.V."/>
            <person name="Crous P."/>
            <person name="Smith M.E."/>
        </authorList>
    </citation>
    <scope>NUCLEOTIDE SEQUENCE</scope>
    <source>
        <strain evidence="1">CBS 109366</strain>
    </source>
</reference>